<evidence type="ECO:0000256" key="14">
    <source>
        <dbReference type="PIRNR" id="PIRNR000517"/>
    </source>
</evidence>
<keyword evidence="11" id="KW-0585">Phenylalanine catabolism</keyword>
<evidence type="ECO:0000256" key="15">
    <source>
        <dbReference type="PIRSR" id="PIRSR000517-1"/>
    </source>
</evidence>
<evidence type="ECO:0000256" key="10">
    <source>
        <dbReference type="ARBA" id="ARBA00022898"/>
    </source>
</evidence>
<keyword evidence="10 14" id="KW-0663">Pyridoxal phosphate</keyword>
<dbReference type="Gene3D" id="3.90.1150.10">
    <property type="entry name" value="Aspartate Aminotransferase, domain 1"/>
    <property type="match status" value="1"/>
</dbReference>
<reference evidence="18" key="1">
    <citation type="submission" date="2017-01" db="EMBL/GenBank/DDBJ databases">
        <authorList>
            <person name="Wang Y."/>
            <person name="White M."/>
            <person name="Kvist S."/>
            <person name="Moncalvo J.-M."/>
        </authorList>
    </citation>
    <scope>NUCLEOTIDE SEQUENCE [LARGE SCALE GENOMIC DNA]</scope>
    <source>
        <strain evidence="18">COL-18-3</strain>
    </source>
</reference>
<dbReference type="GO" id="GO:0030170">
    <property type="term" value="F:pyridoxal phosphate binding"/>
    <property type="evidence" value="ECO:0007669"/>
    <property type="project" value="InterPro"/>
</dbReference>
<comment type="catalytic activity">
    <reaction evidence="13">
        <text>L-tyrosine + 2-oxoglutarate = 3-(4-hydroxyphenyl)pyruvate + L-glutamate</text>
        <dbReference type="Rhea" id="RHEA:15093"/>
        <dbReference type="ChEBI" id="CHEBI:16810"/>
        <dbReference type="ChEBI" id="CHEBI:29985"/>
        <dbReference type="ChEBI" id="CHEBI:36242"/>
        <dbReference type="ChEBI" id="CHEBI:58315"/>
        <dbReference type="EC" id="2.6.1.5"/>
    </reaction>
</comment>
<sequence>MENQNQWGEIEPSISAMSTFNPIRELLSTSQEKQPGQKSEQTLINLSLGDPTLYGNLKINKQGVDAVDEALKSFECNGYLPGMGKLEARQAIAQSYSNEEHVVDPSNVVLASGCSGALLLCITSLLNPGDNILIPKPGFSLYKTIASSYGIEYKTYNLLPEKQWEINLEELESLVDAKTKAILVNNPSNPCGSNYSKKHLLEIIAFCEKHRLPIIADEIYRDIVFSGEEFYPFYSLTNSVPVLTTGGLAKQFLVPGWRLGWVVVHDPLGNFEKVKRGLMALSNLILGPNSLIQGAIPKILNPTSDNTNFKAHLNLVLEKNAKVCEDALSSVEGLTVVKPQGAMYCMVVINTCNFKDIRNGYDFYHALKWEENVEILPGEVFDFPNSFRIVLAPPEDVMLEAAHRIKRFCERHRA</sequence>
<evidence type="ECO:0000313" key="18">
    <source>
        <dbReference type="Proteomes" id="UP000188320"/>
    </source>
</evidence>
<keyword evidence="8 17" id="KW-0808">Transferase</keyword>
<dbReference type="AlphaFoldDB" id="A0A1R1PNI8"/>
<feature type="domain" description="Aminotransferase class I/classII large" evidence="16">
    <location>
        <begin position="43"/>
        <end position="405"/>
    </location>
</feature>
<keyword evidence="9" id="KW-0828">Tyrosine catabolism</keyword>
<dbReference type="InterPro" id="IPR004839">
    <property type="entry name" value="Aminotransferase_I/II_large"/>
</dbReference>
<dbReference type="PANTHER" id="PTHR45744:SF2">
    <property type="entry name" value="TYROSINE AMINOTRANSFERASE"/>
    <property type="match status" value="1"/>
</dbReference>
<dbReference type="InterPro" id="IPR015424">
    <property type="entry name" value="PyrdxlP-dep_Trfase"/>
</dbReference>
<evidence type="ECO:0000313" key="17">
    <source>
        <dbReference type="EMBL" id="OMH82536.1"/>
    </source>
</evidence>
<keyword evidence="18" id="KW-1185">Reference proteome</keyword>
<dbReference type="OrthoDB" id="7042322at2759"/>
<dbReference type="PIRSF" id="PIRSF000517">
    <property type="entry name" value="Tyr_transaminase"/>
    <property type="match status" value="1"/>
</dbReference>
<evidence type="ECO:0000256" key="7">
    <source>
        <dbReference type="ARBA" id="ARBA00022576"/>
    </source>
</evidence>
<evidence type="ECO:0000256" key="4">
    <source>
        <dbReference type="ARBA" id="ARBA00011738"/>
    </source>
</evidence>
<dbReference type="InterPro" id="IPR015421">
    <property type="entry name" value="PyrdxlP-dep_Trfase_major"/>
</dbReference>
<dbReference type="Gene3D" id="3.40.640.10">
    <property type="entry name" value="Type I PLP-dependent aspartate aminotransferase-like (Major domain)"/>
    <property type="match status" value="1"/>
</dbReference>
<protein>
    <recommendedName>
        <fullName evidence="6">Tyrosine aminotransferase</fullName>
        <ecNumber evidence="5">2.6.1.5</ecNumber>
    </recommendedName>
    <alternativeName>
        <fullName evidence="12">L-tyrosine:2-oxoglutarate aminotransferase</fullName>
    </alternativeName>
</protein>
<accession>A0A1R1PNI8</accession>
<evidence type="ECO:0000259" key="16">
    <source>
        <dbReference type="Pfam" id="PF00155"/>
    </source>
</evidence>
<comment type="pathway">
    <text evidence="2">Amino-acid degradation; L-phenylalanine degradation; acetoacetate and fumarate from L-phenylalanine: step 2/6.</text>
</comment>
<dbReference type="CDD" id="cd00609">
    <property type="entry name" value="AAT_like"/>
    <property type="match status" value="1"/>
</dbReference>
<dbReference type="UniPathway" id="UPA00139">
    <property type="reaction ID" value="UER00338"/>
</dbReference>
<name>A0A1R1PNI8_ZANCU</name>
<dbReference type="Pfam" id="PF00155">
    <property type="entry name" value="Aminotran_1_2"/>
    <property type="match status" value="1"/>
</dbReference>
<dbReference type="InterPro" id="IPR005957">
    <property type="entry name" value="Tyrosine_aminoTrfase"/>
</dbReference>
<evidence type="ECO:0000256" key="9">
    <source>
        <dbReference type="ARBA" id="ARBA00022878"/>
    </source>
</evidence>
<dbReference type="NCBIfam" id="TIGR01264">
    <property type="entry name" value="tyr_amTase_E"/>
    <property type="match status" value="1"/>
</dbReference>
<evidence type="ECO:0000256" key="5">
    <source>
        <dbReference type="ARBA" id="ARBA00012749"/>
    </source>
</evidence>
<comment type="subunit">
    <text evidence="4">Homodimer.</text>
</comment>
<dbReference type="PANTHER" id="PTHR45744">
    <property type="entry name" value="TYROSINE AMINOTRANSFERASE"/>
    <property type="match status" value="1"/>
</dbReference>
<evidence type="ECO:0000256" key="2">
    <source>
        <dbReference type="ARBA" id="ARBA00005203"/>
    </source>
</evidence>
<dbReference type="GO" id="GO:0006572">
    <property type="term" value="P:L-tyrosine catabolic process"/>
    <property type="evidence" value="ECO:0007669"/>
    <property type="project" value="UniProtKB-KW"/>
</dbReference>
<dbReference type="InterPro" id="IPR015422">
    <property type="entry name" value="PyrdxlP-dep_Trfase_small"/>
</dbReference>
<dbReference type="InterPro" id="IPR004838">
    <property type="entry name" value="NHTrfase_class1_PyrdxlP-BS"/>
</dbReference>
<comment type="caution">
    <text evidence="17">The sequence shown here is derived from an EMBL/GenBank/DDBJ whole genome shotgun (WGS) entry which is preliminary data.</text>
</comment>
<evidence type="ECO:0000256" key="6">
    <source>
        <dbReference type="ARBA" id="ARBA00015959"/>
    </source>
</evidence>
<dbReference type="SUPFAM" id="SSF53383">
    <property type="entry name" value="PLP-dependent transferases"/>
    <property type="match status" value="1"/>
</dbReference>
<evidence type="ECO:0000256" key="8">
    <source>
        <dbReference type="ARBA" id="ARBA00022679"/>
    </source>
</evidence>
<evidence type="ECO:0000256" key="1">
    <source>
        <dbReference type="ARBA" id="ARBA00001933"/>
    </source>
</evidence>
<dbReference type="EC" id="2.6.1.5" evidence="5"/>
<feature type="modified residue" description="N6-(pyridoxal phosphate)lysine" evidence="15">
    <location>
        <position position="250"/>
    </location>
</feature>
<keyword evidence="7 17" id="KW-0032">Aminotransferase</keyword>
<gene>
    <name evidence="17" type="ORF">AX774_g3977</name>
</gene>
<evidence type="ECO:0000256" key="11">
    <source>
        <dbReference type="ARBA" id="ARBA00023232"/>
    </source>
</evidence>
<proteinExistence type="inferred from homology"/>
<evidence type="ECO:0000256" key="13">
    <source>
        <dbReference type="ARBA" id="ARBA00047798"/>
    </source>
</evidence>
<dbReference type="NCBIfam" id="TIGR01265">
    <property type="entry name" value="tyr_nico_aTase"/>
    <property type="match status" value="1"/>
</dbReference>
<comment type="similarity">
    <text evidence="3 14">Belongs to the class-I pyridoxal-phosphate-dependent aminotransferase family.</text>
</comment>
<organism evidence="17 18">
    <name type="scientific">Zancudomyces culisetae</name>
    <name type="common">Gut fungus</name>
    <name type="synonym">Smittium culisetae</name>
    <dbReference type="NCBI Taxonomy" id="1213189"/>
    <lineage>
        <taxon>Eukaryota</taxon>
        <taxon>Fungi</taxon>
        <taxon>Fungi incertae sedis</taxon>
        <taxon>Zoopagomycota</taxon>
        <taxon>Kickxellomycotina</taxon>
        <taxon>Harpellomycetes</taxon>
        <taxon>Harpellales</taxon>
        <taxon>Legeriomycetaceae</taxon>
        <taxon>Zancudomyces</taxon>
    </lineage>
</organism>
<dbReference type="GO" id="GO:0004838">
    <property type="term" value="F:L-tyrosine-2-oxoglutarate transaminase activity"/>
    <property type="evidence" value="ECO:0007669"/>
    <property type="project" value="InterPro"/>
</dbReference>
<dbReference type="EMBL" id="LSSK01000640">
    <property type="protein sequence ID" value="OMH82536.1"/>
    <property type="molecule type" value="Genomic_DNA"/>
</dbReference>
<comment type="cofactor">
    <cofactor evidence="1 14 15">
        <name>pyridoxal 5'-phosphate</name>
        <dbReference type="ChEBI" id="CHEBI:597326"/>
    </cofactor>
</comment>
<evidence type="ECO:0000256" key="12">
    <source>
        <dbReference type="ARBA" id="ARBA00031696"/>
    </source>
</evidence>
<evidence type="ECO:0000256" key="3">
    <source>
        <dbReference type="ARBA" id="ARBA00007441"/>
    </source>
</evidence>
<dbReference type="Proteomes" id="UP000188320">
    <property type="component" value="Unassembled WGS sequence"/>
</dbReference>
<dbReference type="PROSITE" id="PS00105">
    <property type="entry name" value="AA_TRANSFER_CLASS_1"/>
    <property type="match status" value="1"/>
</dbReference>
<dbReference type="GO" id="GO:0006559">
    <property type="term" value="P:L-phenylalanine catabolic process"/>
    <property type="evidence" value="ECO:0007669"/>
    <property type="project" value="UniProtKB-UniPathway"/>
</dbReference>
<dbReference type="InterPro" id="IPR005958">
    <property type="entry name" value="TyrNic_aminoTrfase"/>
</dbReference>